<dbReference type="GO" id="GO:0012505">
    <property type="term" value="C:endomembrane system"/>
    <property type="evidence" value="ECO:0007669"/>
    <property type="project" value="UniProtKB-SubCell"/>
</dbReference>
<evidence type="ECO:0000259" key="11">
    <source>
        <dbReference type="PROSITE" id="PS51201"/>
    </source>
</evidence>
<evidence type="ECO:0000256" key="5">
    <source>
        <dbReference type="ARBA" id="ARBA00022692"/>
    </source>
</evidence>
<accession>A0A437GUE7</accession>
<dbReference type="InterPro" id="IPR036291">
    <property type="entry name" value="NAD(P)-bd_dom_sf"/>
</dbReference>
<feature type="transmembrane region" description="Helical" evidence="10">
    <location>
        <begin position="128"/>
        <end position="149"/>
    </location>
</feature>
<organism evidence="12 13">
    <name type="scientific">Croceicoccus ponticola</name>
    <dbReference type="NCBI Taxonomy" id="2217664"/>
    <lineage>
        <taxon>Bacteria</taxon>
        <taxon>Pseudomonadati</taxon>
        <taxon>Pseudomonadota</taxon>
        <taxon>Alphaproteobacteria</taxon>
        <taxon>Sphingomonadales</taxon>
        <taxon>Erythrobacteraceae</taxon>
        <taxon>Croceicoccus</taxon>
    </lineage>
</organism>
<gene>
    <name evidence="12" type="ORF">EKN06_14475</name>
</gene>
<dbReference type="Pfam" id="PF00999">
    <property type="entry name" value="Na_H_Exchanger"/>
    <property type="match status" value="1"/>
</dbReference>
<proteinExistence type="predicted"/>
<dbReference type="InterPro" id="IPR006153">
    <property type="entry name" value="Cation/H_exchanger_TM"/>
</dbReference>
<evidence type="ECO:0000256" key="9">
    <source>
        <dbReference type="ARBA" id="ARBA00023136"/>
    </source>
</evidence>
<feature type="transmembrane region" description="Helical" evidence="10">
    <location>
        <begin position="68"/>
        <end position="87"/>
    </location>
</feature>
<dbReference type="InterPro" id="IPR038770">
    <property type="entry name" value="Na+/solute_symporter_sf"/>
</dbReference>
<feature type="transmembrane region" description="Helical" evidence="10">
    <location>
        <begin position="352"/>
        <end position="384"/>
    </location>
</feature>
<dbReference type="InterPro" id="IPR003148">
    <property type="entry name" value="RCK_N"/>
</dbReference>
<keyword evidence="8" id="KW-0406">Ion transport</keyword>
<evidence type="ECO:0000256" key="4">
    <source>
        <dbReference type="ARBA" id="ARBA00022538"/>
    </source>
</evidence>
<keyword evidence="5 10" id="KW-0812">Transmembrane</keyword>
<dbReference type="GO" id="GO:1902600">
    <property type="term" value="P:proton transmembrane transport"/>
    <property type="evidence" value="ECO:0007669"/>
    <property type="project" value="InterPro"/>
</dbReference>
<keyword evidence="9 10" id="KW-0472">Membrane</keyword>
<evidence type="ECO:0000313" key="12">
    <source>
        <dbReference type="EMBL" id="RVQ65003.1"/>
    </source>
</evidence>
<name>A0A437GUE7_9SPHN</name>
<feature type="transmembrane region" description="Helical" evidence="10">
    <location>
        <begin position="237"/>
        <end position="262"/>
    </location>
</feature>
<dbReference type="AlphaFoldDB" id="A0A437GUE7"/>
<keyword evidence="4" id="KW-0633">Potassium transport</keyword>
<sequence>MSEEMPFLKDAIVFLAAAGIAMPAVRKLNISPVLGFLCIGVLLGPFGLSQLASQIPVMRHISVSDPESISVAGELGVVFLLFSIGVEMSLPQIWGLRKLVFGLGSAQILVTAAVIALCLFVLEFELQLAGLLALCFSLSSTAIVLQLLSEKMRIGTRVGRTAFGILLMQDLAVVPILFLVQALGSREPGSVSSSALLAVAGAIAVIAVILLIGRVIVRPLLRNAGGRGHRETFMAAVLLLILGTSALTAWAGLSMALGAFLAGLIFSSTEYRHQINSDIEPFKGLLLSLFFISVGMRLDIASAWPDLGWLLLASLSLIIIKAIVLFGLALAFRLGLAVAAETAILLSEGGEFAIVAIGAALVLGVVPDAIAQTAILVVVVTMFATPGLEALSRRVGLRLSARGKEAAASTPSASEERIVIGGFGRVGQMLGRILEDQRIPYIAIDRDPDVVARARENGAPVYYGDASDAALLEHIDIGHALAFVTTMDEMGSGEALVSSVHRSWPHIPVYSRARDPAHARRLKRMGALEAIPETAEATLQLSESLLFGLGIPEDVAQTIVERERGAL</sequence>
<dbReference type="GO" id="GO:0006813">
    <property type="term" value="P:potassium ion transport"/>
    <property type="evidence" value="ECO:0007669"/>
    <property type="project" value="UniProtKB-KW"/>
</dbReference>
<dbReference type="Pfam" id="PF02254">
    <property type="entry name" value="TrkA_N"/>
    <property type="match status" value="1"/>
</dbReference>
<evidence type="ECO:0000256" key="8">
    <source>
        <dbReference type="ARBA" id="ARBA00023065"/>
    </source>
</evidence>
<keyword evidence="7 10" id="KW-1133">Transmembrane helix</keyword>
<keyword evidence="3" id="KW-0050">Antiport</keyword>
<dbReference type="EMBL" id="RXOL01000010">
    <property type="protein sequence ID" value="RVQ65003.1"/>
    <property type="molecule type" value="Genomic_DNA"/>
</dbReference>
<evidence type="ECO:0000256" key="6">
    <source>
        <dbReference type="ARBA" id="ARBA00022958"/>
    </source>
</evidence>
<keyword evidence="13" id="KW-1185">Reference proteome</keyword>
<keyword evidence="2" id="KW-0813">Transport</keyword>
<dbReference type="Gene3D" id="3.40.50.720">
    <property type="entry name" value="NAD(P)-binding Rossmann-like Domain"/>
    <property type="match status" value="1"/>
</dbReference>
<evidence type="ECO:0000256" key="3">
    <source>
        <dbReference type="ARBA" id="ARBA00022449"/>
    </source>
</evidence>
<evidence type="ECO:0000256" key="1">
    <source>
        <dbReference type="ARBA" id="ARBA00004127"/>
    </source>
</evidence>
<feature type="transmembrane region" description="Helical" evidence="10">
    <location>
        <begin position="99"/>
        <end position="122"/>
    </location>
</feature>
<feature type="transmembrane region" description="Helical" evidence="10">
    <location>
        <begin position="195"/>
        <end position="217"/>
    </location>
</feature>
<evidence type="ECO:0000256" key="10">
    <source>
        <dbReference type="SAM" id="Phobius"/>
    </source>
</evidence>
<dbReference type="Proteomes" id="UP000283003">
    <property type="component" value="Unassembled WGS sequence"/>
</dbReference>
<dbReference type="GO" id="GO:0005886">
    <property type="term" value="C:plasma membrane"/>
    <property type="evidence" value="ECO:0007669"/>
    <property type="project" value="TreeGrafter"/>
</dbReference>
<feature type="domain" description="RCK N-terminal" evidence="11">
    <location>
        <begin position="415"/>
        <end position="532"/>
    </location>
</feature>
<dbReference type="Gene3D" id="1.20.1530.20">
    <property type="match status" value="1"/>
</dbReference>
<reference evidence="12 13" key="1">
    <citation type="submission" date="2018-12" db="EMBL/GenBank/DDBJ databases">
        <title>Croceicoccus ponticola sp. nov., a lipolytic bacterium isolated from seawater.</title>
        <authorList>
            <person name="Yoon J.-H."/>
        </authorList>
    </citation>
    <scope>NUCLEOTIDE SEQUENCE [LARGE SCALE GENOMIC DNA]</scope>
    <source>
        <strain evidence="12 13">GM-16</strain>
    </source>
</reference>
<protein>
    <submittedName>
        <fullName evidence="12">Potassium transporter TrkA</fullName>
    </submittedName>
</protein>
<feature type="transmembrane region" description="Helical" evidence="10">
    <location>
        <begin position="161"/>
        <end position="183"/>
    </location>
</feature>
<dbReference type="FunFam" id="3.40.50.720:FF:000036">
    <property type="entry name" value="Glutathione-regulated potassium-efflux system protein KefB"/>
    <property type="match status" value="1"/>
</dbReference>
<dbReference type="PANTHER" id="PTHR46157:SF4">
    <property type="entry name" value="K(+) EFFLUX ANTIPORTER 3, CHLOROPLASTIC"/>
    <property type="match status" value="1"/>
</dbReference>
<evidence type="ECO:0000313" key="13">
    <source>
        <dbReference type="Proteomes" id="UP000283003"/>
    </source>
</evidence>
<dbReference type="PROSITE" id="PS51201">
    <property type="entry name" value="RCK_N"/>
    <property type="match status" value="1"/>
</dbReference>
<comment type="caution">
    <text evidence="12">The sequence shown here is derived from an EMBL/GenBank/DDBJ whole genome shotgun (WGS) entry which is preliminary data.</text>
</comment>
<dbReference type="RefSeq" id="WP_127613617.1">
    <property type="nucleotide sequence ID" value="NZ_RXOL01000010.1"/>
</dbReference>
<keyword evidence="6" id="KW-0630">Potassium</keyword>
<feature type="transmembrane region" description="Helical" evidence="10">
    <location>
        <begin position="32"/>
        <end position="48"/>
    </location>
</feature>
<dbReference type="GO" id="GO:0015297">
    <property type="term" value="F:antiporter activity"/>
    <property type="evidence" value="ECO:0007669"/>
    <property type="project" value="UniProtKB-KW"/>
</dbReference>
<dbReference type="OrthoDB" id="9781411at2"/>
<dbReference type="SUPFAM" id="SSF51735">
    <property type="entry name" value="NAD(P)-binding Rossmann-fold domains"/>
    <property type="match status" value="1"/>
</dbReference>
<evidence type="ECO:0000256" key="7">
    <source>
        <dbReference type="ARBA" id="ARBA00022989"/>
    </source>
</evidence>
<evidence type="ECO:0000256" key="2">
    <source>
        <dbReference type="ARBA" id="ARBA00022448"/>
    </source>
</evidence>
<feature type="transmembrane region" description="Helical" evidence="10">
    <location>
        <begin position="307"/>
        <end position="332"/>
    </location>
</feature>
<comment type="subcellular location">
    <subcellularLocation>
        <location evidence="1">Endomembrane system</location>
        <topology evidence="1">Multi-pass membrane protein</topology>
    </subcellularLocation>
</comment>
<dbReference type="PANTHER" id="PTHR46157">
    <property type="entry name" value="K(+) EFFLUX ANTIPORTER 3, CHLOROPLASTIC"/>
    <property type="match status" value="1"/>
</dbReference>